<feature type="domain" description="HAMP" evidence="13">
    <location>
        <begin position="91"/>
        <end position="143"/>
    </location>
</feature>
<evidence type="ECO:0000259" key="13">
    <source>
        <dbReference type="PROSITE" id="PS50885"/>
    </source>
</evidence>
<feature type="transmembrane region" description="Helical" evidence="11">
    <location>
        <begin position="67"/>
        <end position="90"/>
    </location>
</feature>
<dbReference type="KEGG" id="izh:FEM41_18975"/>
<keyword evidence="8 11" id="KW-1133">Transmembrane helix</keyword>
<dbReference type="InterPro" id="IPR005467">
    <property type="entry name" value="His_kinase_dom"/>
</dbReference>
<organism evidence="14 15">
    <name type="scientific">Jejubacter calystegiae</name>
    <dbReference type="NCBI Taxonomy" id="2579935"/>
    <lineage>
        <taxon>Bacteria</taxon>
        <taxon>Pseudomonadati</taxon>
        <taxon>Pseudomonadota</taxon>
        <taxon>Gammaproteobacteria</taxon>
        <taxon>Enterobacterales</taxon>
        <taxon>Enterobacteriaceae</taxon>
        <taxon>Jejubacter</taxon>
    </lineage>
</organism>
<evidence type="ECO:0000256" key="7">
    <source>
        <dbReference type="ARBA" id="ARBA00022777"/>
    </source>
</evidence>
<dbReference type="GO" id="GO:0005886">
    <property type="term" value="C:plasma membrane"/>
    <property type="evidence" value="ECO:0007669"/>
    <property type="project" value="UniProtKB-SubCell"/>
</dbReference>
<evidence type="ECO:0000256" key="2">
    <source>
        <dbReference type="ARBA" id="ARBA00004429"/>
    </source>
</evidence>
<comment type="catalytic activity">
    <reaction evidence="1">
        <text>ATP + protein L-histidine = ADP + protein N-phospho-L-histidine.</text>
        <dbReference type="EC" id="2.7.13.3"/>
    </reaction>
</comment>
<dbReference type="PRINTS" id="PR00344">
    <property type="entry name" value="BCTRLSENSOR"/>
</dbReference>
<dbReference type="SUPFAM" id="SSF55874">
    <property type="entry name" value="ATPase domain of HSP90 chaperone/DNA topoisomerase II/histidine kinase"/>
    <property type="match status" value="1"/>
</dbReference>
<dbReference type="InterPro" id="IPR004358">
    <property type="entry name" value="Sig_transdc_His_kin-like_C"/>
</dbReference>
<evidence type="ECO:0000256" key="8">
    <source>
        <dbReference type="ARBA" id="ARBA00022989"/>
    </source>
</evidence>
<dbReference type="Proteomes" id="UP000302163">
    <property type="component" value="Chromosome"/>
</dbReference>
<dbReference type="EC" id="2.7.13.3" evidence="3"/>
<evidence type="ECO:0000259" key="12">
    <source>
        <dbReference type="PROSITE" id="PS50109"/>
    </source>
</evidence>
<dbReference type="SMART" id="SM00387">
    <property type="entry name" value="HATPase_c"/>
    <property type="match status" value="1"/>
</dbReference>
<evidence type="ECO:0000256" key="10">
    <source>
        <dbReference type="ARBA" id="ARBA00023136"/>
    </source>
</evidence>
<dbReference type="PROSITE" id="PS50885">
    <property type="entry name" value="HAMP"/>
    <property type="match status" value="1"/>
</dbReference>
<keyword evidence="4" id="KW-0597">Phosphoprotein</keyword>
<protein>
    <recommendedName>
        <fullName evidence="3">histidine kinase</fullName>
        <ecNumber evidence="3">2.7.13.3</ecNumber>
    </recommendedName>
</protein>
<keyword evidence="10 11" id="KW-0472">Membrane</keyword>
<dbReference type="Gene3D" id="6.10.340.10">
    <property type="match status" value="1"/>
</dbReference>
<dbReference type="InterPro" id="IPR036890">
    <property type="entry name" value="HATPase_C_sf"/>
</dbReference>
<dbReference type="AlphaFoldDB" id="A0A4P8YLB1"/>
<dbReference type="PANTHER" id="PTHR45436">
    <property type="entry name" value="SENSOR HISTIDINE KINASE YKOH"/>
    <property type="match status" value="1"/>
</dbReference>
<evidence type="ECO:0000313" key="15">
    <source>
        <dbReference type="Proteomes" id="UP000302163"/>
    </source>
</evidence>
<evidence type="ECO:0000256" key="9">
    <source>
        <dbReference type="ARBA" id="ARBA00023012"/>
    </source>
</evidence>
<feature type="transmembrane region" description="Helical" evidence="11">
    <location>
        <begin position="15"/>
        <end position="36"/>
    </location>
</feature>
<dbReference type="OrthoDB" id="9809766at2"/>
<dbReference type="NCBIfam" id="NF008025">
    <property type="entry name" value="PRK10755.1"/>
    <property type="match status" value="1"/>
</dbReference>
<keyword evidence="15" id="KW-1185">Reference proteome</keyword>
<comment type="subcellular location">
    <subcellularLocation>
        <location evidence="2">Cell inner membrane</location>
        <topology evidence="2">Multi-pass membrane protein</topology>
    </subcellularLocation>
</comment>
<name>A0A4P8YLB1_9ENTR</name>
<evidence type="ECO:0000256" key="4">
    <source>
        <dbReference type="ARBA" id="ARBA00022553"/>
    </source>
</evidence>
<dbReference type="EMBL" id="CP040428">
    <property type="protein sequence ID" value="QCT21585.1"/>
    <property type="molecule type" value="Genomic_DNA"/>
</dbReference>
<keyword evidence="9" id="KW-0902">Two-component regulatory system</keyword>
<evidence type="ECO:0000256" key="1">
    <source>
        <dbReference type="ARBA" id="ARBA00000085"/>
    </source>
</evidence>
<keyword evidence="6 11" id="KW-0812">Transmembrane</keyword>
<reference evidence="14 15" key="1">
    <citation type="submission" date="2019-05" db="EMBL/GenBank/DDBJ databases">
        <title>Complete genome sequence of Izhakiella calystegiae KSNA2, an endophyte isolated from beach morning glory (Calystegia soldanella).</title>
        <authorList>
            <person name="Jiang L."/>
            <person name="Jeong J.C."/>
            <person name="Kim C.Y."/>
            <person name="Kim D.H."/>
            <person name="Kim S.W."/>
            <person name="Lee j."/>
        </authorList>
    </citation>
    <scope>NUCLEOTIDE SEQUENCE [LARGE SCALE GENOMIC DNA]</scope>
    <source>
        <strain evidence="14 15">KSNA2</strain>
    </source>
</reference>
<keyword evidence="5 14" id="KW-0808">Transferase</keyword>
<dbReference type="InterPro" id="IPR003594">
    <property type="entry name" value="HATPase_dom"/>
</dbReference>
<dbReference type="GO" id="GO:0000160">
    <property type="term" value="P:phosphorelay signal transduction system"/>
    <property type="evidence" value="ECO:0007669"/>
    <property type="project" value="UniProtKB-KW"/>
</dbReference>
<dbReference type="InterPro" id="IPR003660">
    <property type="entry name" value="HAMP_dom"/>
</dbReference>
<accession>A0A4P8YLB1</accession>
<evidence type="ECO:0000256" key="6">
    <source>
        <dbReference type="ARBA" id="ARBA00022692"/>
    </source>
</evidence>
<dbReference type="Gene3D" id="3.30.565.10">
    <property type="entry name" value="Histidine kinase-like ATPase, C-terminal domain"/>
    <property type="match status" value="1"/>
</dbReference>
<dbReference type="Pfam" id="PF02518">
    <property type="entry name" value="HATPase_c"/>
    <property type="match status" value="1"/>
</dbReference>
<sequence>MLNPRLLRPLTLRSWLMLVIGAILVVCQLSGTFWLWHESRDQIRYLVQGALDNHHYHNHLRREIHQALTSLIVPGLIMVTLTLLFCYQAIKLITRPLDRLQHELKSRDAENLTPLAPRGQVTEVTAVVGALNQLVSRLSAMLENERMFSRDVASALQMPLEEIQGLLEAQARQGTTGIEPLLARLEQMQERVAQLLQLSRVGQAFAAGNYQRVMLAGDVVTPLWEELETMLSRRQQRLVLNLADDVAVRGDATLLRVVLRNLVENAHRYSPQGSAITLSITASPLPQLSVEDEGPGINESQREKLSQAFVRMDSRYGGVGLGLSIVSRIAQLHQGRLLLNNRTPQPGLQARVRLRAWGSSE</sequence>
<feature type="domain" description="Histidine kinase" evidence="12">
    <location>
        <begin position="151"/>
        <end position="358"/>
    </location>
</feature>
<dbReference type="PROSITE" id="PS50109">
    <property type="entry name" value="HIS_KIN"/>
    <property type="match status" value="1"/>
</dbReference>
<evidence type="ECO:0000256" key="11">
    <source>
        <dbReference type="SAM" id="Phobius"/>
    </source>
</evidence>
<evidence type="ECO:0000256" key="5">
    <source>
        <dbReference type="ARBA" id="ARBA00022679"/>
    </source>
</evidence>
<dbReference type="RefSeq" id="WP_138097741.1">
    <property type="nucleotide sequence ID" value="NZ_CP040428.1"/>
</dbReference>
<proteinExistence type="predicted"/>
<evidence type="ECO:0000256" key="3">
    <source>
        <dbReference type="ARBA" id="ARBA00012438"/>
    </source>
</evidence>
<gene>
    <name evidence="14" type="primary">pmrB</name>
    <name evidence="14" type="ORF">FEM41_18975</name>
</gene>
<keyword evidence="7 14" id="KW-0418">Kinase</keyword>
<evidence type="ECO:0000313" key="14">
    <source>
        <dbReference type="EMBL" id="QCT21585.1"/>
    </source>
</evidence>
<dbReference type="PANTHER" id="PTHR45436:SF7">
    <property type="entry name" value="SENSOR PROTEIN BASS"/>
    <property type="match status" value="1"/>
</dbReference>
<dbReference type="InterPro" id="IPR050428">
    <property type="entry name" value="TCS_sensor_his_kinase"/>
</dbReference>
<dbReference type="GO" id="GO:0004673">
    <property type="term" value="F:protein histidine kinase activity"/>
    <property type="evidence" value="ECO:0007669"/>
    <property type="project" value="UniProtKB-EC"/>
</dbReference>